<dbReference type="EMBL" id="JBDJPC010000012">
    <property type="protein sequence ID" value="KAL1489038.1"/>
    <property type="molecule type" value="Genomic_DNA"/>
</dbReference>
<protein>
    <submittedName>
        <fullName evidence="1">Uncharacterized protein</fullName>
    </submittedName>
</protein>
<reference evidence="1 2" key="1">
    <citation type="submission" date="2024-05" db="EMBL/GenBank/DDBJ databases">
        <title>Genetic variation in Jamaican populations of the coffee berry borer (Hypothenemus hampei).</title>
        <authorList>
            <person name="Errbii M."/>
            <person name="Myrie A."/>
        </authorList>
    </citation>
    <scope>NUCLEOTIDE SEQUENCE [LARGE SCALE GENOMIC DNA]</scope>
    <source>
        <strain evidence="1">JA-Hopewell-2020-01-JO</strain>
        <tissue evidence="1">Whole body</tissue>
    </source>
</reference>
<accession>A0ABD1E2Y0</accession>
<sequence>MEDTLELDISGTPPEISTQAQDVILNLLPQKSKLQYEKRHAEFIKWCELNKVKKFSENVLLAYFSKQFSTYKSSSLWSIFSMLKCTLRTKNNVDIGSYYKLIAFLKQKGVGYQPKKSKILTKEEILKFLQEAPDEEFLMMKVIFSSMIGGGYYNLIVHF</sequence>
<organism evidence="1 2">
    <name type="scientific">Hypothenemus hampei</name>
    <name type="common">Coffee berry borer</name>
    <dbReference type="NCBI Taxonomy" id="57062"/>
    <lineage>
        <taxon>Eukaryota</taxon>
        <taxon>Metazoa</taxon>
        <taxon>Ecdysozoa</taxon>
        <taxon>Arthropoda</taxon>
        <taxon>Hexapoda</taxon>
        <taxon>Insecta</taxon>
        <taxon>Pterygota</taxon>
        <taxon>Neoptera</taxon>
        <taxon>Endopterygota</taxon>
        <taxon>Coleoptera</taxon>
        <taxon>Polyphaga</taxon>
        <taxon>Cucujiformia</taxon>
        <taxon>Curculionidae</taxon>
        <taxon>Scolytinae</taxon>
        <taxon>Hypothenemus</taxon>
    </lineage>
</organism>
<dbReference type="Proteomes" id="UP001566132">
    <property type="component" value="Unassembled WGS sequence"/>
</dbReference>
<gene>
    <name evidence="1" type="ORF">ABEB36_013983</name>
</gene>
<evidence type="ECO:0000313" key="1">
    <source>
        <dbReference type="EMBL" id="KAL1489038.1"/>
    </source>
</evidence>
<dbReference type="AlphaFoldDB" id="A0ABD1E2Y0"/>
<evidence type="ECO:0000313" key="2">
    <source>
        <dbReference type="Proteomes" id="UP001566132"/>
    </source>
</evidence>
<proteinExistence type="predicted"/>
<comment type="caution">
    <text evidence="1">The sequence shown here is derived from an EMBL/GenBank/DDBJ whole genome shotgun (WGS) entry which is preliminary data.</text>
</comment>
<keyword evidence="2" id="KW-1185">Reference proteome</keyword>
<name>A0ABD1E2Y0_HYPHA</name>